<feature type="compositionally biased region" description="Polar residues" evidence="1">
    <location>
        <begin position="391"/>
        <end position="401"/>
    </location>
</feature>
<proteinExistence type="predicted"/>
<protein>
    <recommendedName>
        <fullName evidence="2">DUF7580 domain-containing protein</fullName>
    </recommendedName>
</protein>
<evidence type="ECO:0000256" key="1">
    <source>
        <dbReference type="SAM" id="MobiDB-lite"/>
    </source>
</evidence>
<comment type="caution">
    <text evidence="3">The sequence shown here is derived from an EMBL/GenBank/DDBJ whole genome shotgun (WGS) entry which is preliminary data.</text>
</comment>
<accession>A0A9P9JFK3</accession>
<name>A0A9P9JFK3_9HYPO</name>
<reference evidence="3" key="1">
    <citation type="journal article" date="2021" name="Nat. Commun.">
        <title>Genetic determinants of endophytism in the Arabidopsis root mycobiome.</title>
        <authorList>
            <person name="Mesny F."/>
            <person name="Miyauchi S."/>
            <person name="Thiergart T."/>
            <person name="Pickel B."/>
            <person name="Atanasova L."/>
            <person name="Karlsson M."/>
            <person name="Huettel B."/>
            <person name="Barry K.W."/>
            <person name="Haridas S."/>
            <person name="Chen C."/>
            <person name="Bauer D."/>
            <person name="Andreopoulos W."/>
            <person name="Pangilinan J."/>
            <person name="LaButti K."/>
            <person name="Riley R."/>
            <person name="Lipzen A."/>
            <person name="Clum A."/>
            <person name="Drula E."/>
            <person name="Henrissat B."/>
            <person name="Kohler A."/>
            <person name="Grigoriev I.V."/>
            <person name="Martin F.M."/>
            <person name="Hacquard S."/>
        </authorList>
    </citation>
    <scope>NUCLEOTIDE SEQUENCE</scope>
    <source>
        <strain evidence="3">MPI-CAGE-AT-0021</strain>
    </source>
</reference>
<keyword evidence="4" id="KW-1185">Reference proteome</keyword>
<evidence type="ECO:0000313" key="4">
    <source>
        <dbReference type="Proteomes" id="UP000717696"/>
    </source>
</evidence>
<gene>
    <name evidence="3" type="ORF">B0J13DRAFT_492650</name>
</gene>
<dbReference type="PANTHER" id="PTHR35186">
    <property type="entry name" value="ANK_REP_REGION DOMAIN-CONTAINING PROTEIN"/>
    <property type="match status" value="1"/>
</dbReference>
<evidence type="ECO:0000259" key="2">
    <source>
        <dbReference type="Pfam" id="PF24476"/>
    </source>
</evidence>
<organism evidence="3 4">
    <name type="scientific">Dactylonectria estremocensis</name>
    <dbReference type="NCBI Taxonomy" id="1079267"/>
    <lineage>
        <taxon>Eukaryota</taxon>
        <taxon>Fungi</taxon>
        <taxon>Dikarya</taxon>
        <taxon>Ascomycota</taxon>
        <taxon>Pezizomycotina</taxon>
        <taxon>Sordariomycetes</taxon>
        <taxon>Hypocreomycetidae</taxon>
        <taxon>Hypocreales</taxon>
        <taxon>Nectriaceae</taxon>
        <taxon>Dactylonectria</taxon>
    </lineage>
</organism>
<dbReference type="AlphaFoldDB" id="A0A9P9JFK3"/>
<evidence type="ECO:0000313" key="3">
    <source>
        <dbReference type="EMBL" id="KAH7159536.1"/>
    </source>
</evidence>
<dbReference type="EMBL" id="JAGMUU010000002">
    <property type="protein sequence ID" value="KAH7159536.1"/>
    <property type="molecule type" value="Genomic_DNA"/>
</dbReference>
<dbReference type="InterPro" id="IPR056002">
    <property type="entry name" value="DUF7580"/>
</dbReference>
<dbReference type="OrthoDB" id="5331891at2759"/>
<sequence length="678" mass="75502">MSGVEFIVGTVLGGVPVAVLAFEKYQTLSTMLSTFRNPREIVRMQSKVGSQRTIFRNNAINLLSSVTNDRESIHSWISGLTDSSSHASSLTADIDFTLADVYRSRIDSLKDTFSSCKSTLDEIMSTLEKISEELSSIAKVVGKSLEPDMSQPSSSKEWLSRMGGRFKLALRKSDLSASIEDLRNLNSDFSVMTNQIVSTLGEIRNADLRNAGEKTMMERKKPKRTAININHIEAYQRIRQASNLLYDTLANDWTCLSREHKSHAASVSCIEPEQVRIAQPVKFEVALTVQEDAIDASSKQDHRLSGPLWIEVEYVDGSGQDQVAIVKTHGDHQTLEELSTALTKLSTKALLVAPSSSQNISKVPRKVRFDVVPGQLIPPNDSGTSLGGKISSENNDSSQAPPETASEIQVIDLMSVSDLCEHLHSQYRLCQSQQCFIGCLGGKQLQRFYIPPADRRVCDEPKSLEAIIAWIGANSMHRCLPLPVALQIAGSLAASVLQFHSTPWLPETWRSQDISFFSTELSVEDEIQLSHPHFQVQFSNHIKKSMSQYSKASDLTLVNSEEVALSGARNEILFRLGIVLLEVGFSRPWHSLREEVLNLKKLPTNRRTDYHVAEKLCAILMNQMGARYPRIIRKCIGCDFGLDEPQDDLEASEELQDVFLLDVVIELQQLKERVQGLG</sequence>
<feature type="domain" description="DUF7580" evidence="2">
    <location>
        <begin position="415"/>
        <end position="668"/>
    </location>
</feature>
<feature type="region of interest" description="Disordered" evidence="1">
    <location>
        <begin position="374"/>
        <end position="404"/>
    </location>
</feature>
<dbReference type="PANTHER" id="PTHR35186:SF4">
    <property type="entry name" value="PRION-INHIBITION AND PROPAGATION HELO DOMAIN-CONTAINING PROTEIN"/>
    <property type="match status" value="1"/>
</dbReference>
<dbReference type="Proteomes" id="UP000717696">
    <property type="component" value="Unassembled WGS sequence"/>
</dbReference>
<dbReference type="Pfam" id="PF24476">
    <property type="entry name" value="DUF7580"/>
    <property type="match status" value="1"/>
</dbReference>